<sequence>MGHNSSSVNQAGLPHHLRAIKVLTEQPRSINSSSNLTSNKTGIPPSSSKSVQIVLASLKPMQQPNSSNLEMEILFRGATHDLAATK</sequence>
<feature type="compositionally biased region" description="Polar residues" evidence="1">
    <location>
        <begin position="1"/>
        <end position="10"/>
    </location>
</feature>
<keyword evidence="3" id="KW-1185">Reference proteome</keyword>
<gene>
    <name evidence="2" type="ORF">CEXT_103831</name>
</gene>
<evidence type="ECO:0000313" key="2">
    <source>
        <dbReference type="EMBL" id="GIY06544.1"/>
    </source>
</evidence>
<proteinExistence type="predicted"/>
<feature type="compositionally biased region" description="Polar residues" evidence="1">
    <location>
        <begin position="26"/>
        <end position="47"/>
    </location>
</feature>
<evidence type="ECO:0000313" key="3">
    <source>
        <dbReference type="Proteomes" id="UP001054945"/>
    </source>
</evidence>
<name>A0AAV4QAW8_CAEEX</name>
<protein>
    <submittedName>
        <fullName evidence="2">Uncharacterized protein</fullName>
    </submittedName>
</protein>
<dbReference type="AlphaFoldDB" id="A0AAV4QAW8"/>
<comment type="caution">
    <text evidence="2">The sequence shown here is derived from an EMBL/GenBank/DDBJ whole genome shotgun (WGS) entry which is preliminary data.</text>
</comment>
<feature type="region of interest" description="Disordered" evidence="1">
    <location>
        <begin position="1"/>
        <end position="47"/>
    </location>
</feature>
<evidence type="ECO:0000256" key="1">
    <source>
        <dbReference type="SAM" id="MobiDB-lite"/>
    </source>
</evidence>
<accession>A0AAV4QAW8</accession>
<dbReference type="EMBL" id="BPLR01005973">
    <property type="protein sequence ID" value="GIY06544.1"/>
    <property type="molecule type" value="Genomic_DNA"/>
</dbReference>
<organism evidence="2 3">
    <name type="scientific">Caerostris extrusa</name>
    <name type="common">Bark spider</name>
    <name type="synonym">Caerostris bankana</name>
    <dbReference type="NCBI Taxonomy" id="172846"/>
    <lineage>
        <taxon>Eukaryota</taxon>
        <taxon>Metazoa</taxon>
        <taxon>Ecdysozoa</taxon>
        <taxon>Arthropoda</taxon>
        <taxon>Chelicerata</taxon>
        <taxon>Arachnida</taxon>
        <taxon>Araneae</taxon>
        <taxon>Araneomorphae</taxon>
        <taxon>Entelegynae</taxon>
        <taxon>Araneoidea</taxon>
        <taxon>Araneidae</taxon>
        <taxon>Caerostris</taxon>
    </lineage>
</organism>
<dbReference type="Proteomes" id="UP001054945">
    <property type="component" value="Unassembled WGS sequence"/>
</dbReference>
<reference evidence="2 3" key="1">
    <citation type="submission" date="2021-06" db="EMBL/GenBank/DDBJ databases">
        <title>Caerostris extrusa draft genome.</title>
        <authorList>
            <person name="Kono N."/>
            <person name="Arakawa K."/>
        </authorList>
    </citation>
    <scope>NUCLEOTIDE SEQUENCE [LARGE SCALE GENOMIC DNA]</scope>
</reference>